<name>X1RPI9_9ZZZZ</name>
<proteinExistence type="predicted"/>
<protein>
    <submittedName>
        <fullName evidence="1">Uncharacterized protein</fullName>
    </submittedName>
</protein>
<reference evidence="1" key="1">
    <citation type="journal article" date="2014" name="Front. Microbiol.">
        <title>High frequency of phylogenetically diverse reductive dehalogenase-homologous genes in deep subseafloor sedimentary metagenomes.</title>
        <authorList>
            <person name="Kawai M."/>
            <person name="Futagami T."/>
            <person name="Toyoda A."/>
            <person name="Takaki Y."/>
            <person name="Nishi S."/>
            <person name="Hori S."/>
            <person name="Arai W."/>
            <person name="Tsubouchi T."/>
            <person name="Morono Y."/>
            <person name="Uchiyama I."/>
            <person name="Ito T."/>
            <person name="Fujiyama A."/>
            <person name="Inagaki F."/>
            <person name="Takami H."/>
        </authorList>
    </citation>
    <scope>NUCLEOTIDE SEQUENCE</scope>
    <source>
        <strain evidence="1">Expedition CK06-06</strain>
    </source>
</reference>
<sequence>MTTAYKESHAKTNNYAQKTRLCKSKRCLWAKCQKPLRFECPAHLWAVAEYKRLAAEGRYQQPVAKKPEFQDERTEYREFLRELGKRVRYVSFGKEAENCGRWGMLKECAAGHWIMKRLVCGREWCPVCGKDDSEHHKRRIARLVDRVFSMDSVGYFVFEVPLAQRGYFEDVGMLRAASLYLGKMLKREGFSKAVRRWHFYGKAKVTEAKKLDLSKYHPHLNVLCDVTGRWADWDSCSDVGTGYIELELIRRIRHFWSAWLEANTDGVYRLAPVYYEFSDEPGQIWHWVRYITRSTFKVLTDSNRHIASDLFGFNNTSWWGVFNDADKVRGREWFEKWLETLPERKRRDAVDVVAHDAYESGLCPVCGAATELVAGVVKCDNYEIAQDYGGGLYWIHSPPELEPSYKVFEDLMGIGCRLF</sequence>
<accession>X1RPI9</accession>
<comment type="caution">
    <text evidence="1">The sequence shown here is derived from an EMBL/GenBank/DDBJ whole genome shotgun (WGS) entry which is preliminary data.</text>
</comment>
<organism evidence="1">
    <name type="scientific">marine sediment metagenome</name>
    <dbReference type="NCBI Taxonomy" id="412755"/>
    <lineage>
        <taxon>unclassified sequences</taxon>
        <taxon>metagenomes</taxon>
        <taxon>ecological metagenomes</taxon>
    </lineage>
</organism>
<dbReference type="EMBL" id="BARW01000477">
    <property type="protein sequence ID" value="GAI65080.1"/>
    <property type="molecule type" value="Genomic_DNA"/>
</dbReference>
<dbReference type="AlphaFoldDB" id="X1RPI9"/>
<gene>
    <name evidence="1" type="ORF">S12H4_02085</name>
</gene>
<evidence type="ECO:0000313" key="1">
    <source>
        <dbReference type="EMBL" id="GAI65080.1"/>
    </source>
</evidence>